<accession>A0A439DI67</accession>
<reference evidence="5 6" key="1">
    <citation type="submission" date="2018-12" db="EMBL/GenBank/DDBJ databases">
        <title>Draft genome sequence of Xylaria grammica IHI A82.</title>
        <authorList>
            <person name="Buettner E."/>
            <person name="Kellner H."/>
        </authorList>
    </citation>
    <scope>NUCLEOTIDE SEQUENCE [LARGE SCALE GENOMIC DNA]</scope>
    <source>
        <strain evidence="5 6">IHI A82</strain>
    </source>
</reference>
<keyword evidence="6" id="KW-1185">Reference proteome</keyword>
<evidence type="ECO:0000256" key="2">
    <source>
        <dbReference type="ARBA" id="ARBA00009127"/>
    </source>
</evidence>
<evidence type="ECO:0000313" key="6">
    <source>
        <dbReference type="Proteomes" id="UP000286045"/>
    </source>
</evidence>
<feature type="signal peptide" evidence="4">
    <location>
        <begin position="1"/>
        <end position="20"/>
    </location>
</feature>
<sequence length="428" mass="46385">MRSIAQATVIILAATGHASANNISFISDPGVYGPPLEVVHAYYGQWPTGVTVSSTGRIFSNFPGGLDKANVYDGSNDVFQVGELTSLTTEVPYPSLEINHPPGGAINYTTTPLTSANSQDYLIGVQSVVIDALDRLWILDTGRVLGPDNVLLPAAYGGPKLVGVDLTTNKVFKTIVFPSDVAYPNTYLNDIRFDLRSSVTESGQGIGYITDSSFEGHNAIIVVDLGTGESWRHLEVAHAVRSEPQFLSFIWGQPTYYTKSSNSPLTTNPTGSDGIAISADGETLYFGAFASRYLYSVPTARLRDRSSTSELLVQQSVVNHGQKGHSDGFETDSNNLIYVGNNELNSITAFNPANGTTYPFVRDPRINWVDTMSVAADGHLYFTSNQLLQSEKKRPFGLFKADLGADRHSTRKVLARFGAETPDKPEPK</sequence>
<protein>
    <recommendedName>
        <fullName evidence="7">Major royal jelly protein</fullName>
    </recommendedName>
</protein>
<dbReference type="InterPro" id="IPR017996">
    <property type="entry name" value="MRJP/yellow-related"/>
</dbReference>
<evidence type="ECO:0000256" key="4">
    <source>
        <dbReference type="SAM" id="SignalP"/>
    </source>
</evidence>
<dbReference type="Gene3D" id="2.120.10.30">
    <property type="entry name" value="TolB, C-terminal domain"/>
    <property type="match status" value="1"/>
</dbReference>
<dbReference type="GO" id="GO:0005576">
    <property type="term" value="C:extracellular region"/>
    <property type="evidence" value="ECO:0007669"/>
    <property type="project" value="UniProtKB-SubCell"/>
</dbReference>
<feature type="chain" id="PRO_5019314153" description="Major royal jelly protein" evidence="4">
    <location>
        <begin position="21"/>
        <end position="428"/>
    </location>
</feature>
<evidence type="ECO:0000313" key="5">
    <source>
        <dbReference type="EMBL" id="RWA14081.1"/>
    </source>
</evidence>
<dbReference type="EMBL" id="RYZI01000014">
    <property type="protein sequence ID" value="RWA14081.1"/>
    <property type="molecule type" value="Genomic_DNA"/>
</dbReference>
<comment type="subcellular location">
    <subcellularLocation>
        <location evidence="1">Secreted</location>
    </subcellularLocation>
</comment>
<evidence type="ECO:0000256" key="1">
    <source>
        <dbReference type="ARBA" id="ARBA00004613"/>
    </source>
</evidence>
<dbReference type="PANTHER" id="PTHR10009">
    <property type="entry name" value="PROTEIN YELLOW-RELATED"/>
    <property type="match status" value="1"/>
</dbReference>
<comment type="caution">
    <text evidence="5">The sequence shown here is derived from an EMBL/GenBank/DDBJ whole genome shotgun (WGS) entry which is preliminary data.</text>
</comment>
<proteinExistence type="inferred from homology"/>
<organism evidence="5 6">
    <name type="scientific">Xylaria grammica</name>
    <dbReference type="NCBI Taxonomy" id="363999"/>
    <lineage>
        <taxon>Eukaryota</taxon>
        <taxon>Fungi</taxon>
        <taxon>Dikarya</taxon>
        <taxon>Ascomycota</taxon>
        <taxon>Pezizomycotina</taxon>
        <taxon>Sordariomycetes</taxon>
        <taxon>Xylariomycetidae</taxon>
        <taxon>Xylariales</taxon>
        <taxon>Xylariaceae</taxon>
        <taxon>Xylaria</taxon>
    </lineage>
</organism>
<keyword evidence="3" id="KW-0964">Secreted</keyword>
<comment type="similarity">
    <text evidence="2">Belongs to the major royal jelly protein family.</text>
</comment>
<gene>
    <name evidence="5" type="ORF">EKO27_g1040</name>
</gene>
<name>A0A439DI67_9PEZI</name>
<dbReference type="Pfam" id="PF03022">
    <property type="entry name" value="MRJP"/>
    <property type="match status" value="1"/>
</dbReference>
<dbReference type="Proteomes" id="UP000286045">
    <property type="component" value="Unassembled WGS sequence"/>
</dbReference>
<dbReference type="AlphaFoldDB" id="A0A439DI67"/>
<evidence type="ECO:0008006" key="7">
    <source>
        <dbReference type="Google" id="ProtNLM"/>
    </source>
</evidence>
<keyword evidence="4" id="KW-0732">Signal</keyword>
<dbReference type="SUPFAM" id="SSF63829">
    <property type="entry name" value="Calcium-dependent phosphotriesterase"/>
    <property type="match status" value="1"/>
</dbReference>
<evidence type="ECO:0000256" key="3">
    <source>
        <dbReference type="ARBA" id="ARBA00022525"/>
    </source>
</evidence>
<dbReference type="PANTHER" id="PTHR10009:SF18">
    <property type="entry name" value="PROTEIN YELLOW-LIKE PROTEIN"/>
    <property type="match status" value="1"/>
</dbReference>
<dbReference type="InterPro" id="IPR011042">
    <property type="entry name" value="6-blade_b-propeller_TolB-like"/>
</dbReference>